<organism evidence="1 2">
    <name type="scientific">Rhododendron molle</name>
    <name type="common">Chinese azalea</name>
    <name type="synonym">Azalea mollis</name>
    <dbReference type="NCBI Taxonomy" id="49168"/>
    <lineage>
        <taxon>Eukaryota</taxon>
        <taxon>Viridiplantae</taxon>
        <taxon>Streptophyta</taxon>
        <taxon>Embryophyta</taxon>
        <taxon>Tracheophyta</taxon>
        <taxon>Spermatophyta</taxon>
        <taxon>Magnoliopsida</taxon>
        <taxon>eudicotyledons</taxon>
        <taxon>Gunneridae</taxon>
        <taxon>Pentapetalae</taxon>
        <taxon>asterids</taxon>
        <taxon>Ericales</taxon>
        <taxon>Ericaceae</taxon>
        <taxon>Ericoideae</taxon>
        <taxon>Rhodoreae</taxon>
        <taxon>Rhododendron</taxon>
    </lineage>
</organism>
<evidence type="ECO:0000313" key="2">
    <source>
        <dbReference type="Proteomes" id="UP001062846"/>
    </source>
</evidence>
<evidence type="ECO:0000313" key="1">
    <source>
        <dbReference type="EMBL" id="KAI8559788.1"/>
    </source>
</evidence>
<dbReference type="EMBL" id="CM046391">
    <property type="protein sequence ID" value="KAI8559788.1"/>
    <property type="molecule type" value="Genomic_DNA"/>
</dbReference>
<accession>A0ACC0P2B7</accession>
<keyword evidence="2" id="KW-1185">Reference proteome</keyword>
<comment type="caution">
    <text evidence="1">The sequence shown here is derived from an EMBL/GenBank/DDBJ whole genome shotgun (WGS) entry which is preliminary data.</text>
</comment>
<sequence>MAEHDNGGSEGEVVDRPEDRGGPMETQTGDQTATEGAVGTSAVVADGGNGDEGQQQEVGGRENRRATEAKPRATEEAGAVGSSAELVGSGTVAEGSPIVGGSSVSAEGSSAMGDDPGLNWSPPRNPTRGKGAAIEEEETTEVPTPYRADDVLFRPAATSSSHVPITKYDVAEHLPDEMLAKLLEDNPLIREIVLKAKEERA</sequence>
<proteinExistence type="predicted"/>
<gene>
    <name evidence="1" type="ORF">RHMOL_Rhmol04G0201700</name>
</gene>
<dbReference type="Proteomes" id="UP001062846">
    <property type="component" value="Chromosome 4"/>
</dbReference>
<name>A0ACC0P2B7_RHOML</name>
<reference evidence="1" key="1">
    <citation type="submission" date="2022-02" db="EMBL/GenBank/DDBJ databases">
        <title>Plant Genome Project.</title>
        <authorList>
            <person name="Zhang R.-G."/>
        </authorList>
    </citation>
    <scope>NUCLEOTIDE SEQUENCE</scope>
    <source>
        <strain evidence="1">AT1</strain>
    </source>
</reference>
<protein>
    <submittedName>
        <fullName evidence="1">Uncharacterized protein</fullName>
    </submittedName>
</protein>